<proteinExistence type="predicted"/>
<gene>
    <name evidence="1" type="ORF">N6H18_15235</name>
</gene>
<sequence length="157" mass="17983">MVEEFKTLRDDEIEVLLNAPVLVSVMIAGADDKIDKDEITQAVEIANSKQSRAREQLIDYYREVGKDFQTKFEKYVAEMPDNADARTEMITQELRKLNHILPKLDHTFAIKLYASLKDMAKKIAEASGGILGYMSVSYEEAKLMELRMINDPETYDL</sequence>
<organism evidence="1 2">
    <name type="scientific">Reichenbachiella agarivorans</name>
    <dbReference type="NCBI Taxonomy" id="2979464"/>
    <lineage>
        <taxon>Bacteria</taxon>
        <taxon>Pseudomonadati</taxon>
        <taxon>Bacteroidota</taxon>
        <taxon>Cytophagia</taxon>
        <taxon>Cytophagales</taxon>
        <taxon>Reichenbachiellaceae</taxon>
        <taxon>Reichenbachiella</taxon>
    </lineage>
</organism>
<evidence type="ECO:0000313" key="1">
    <source>
        <dbReference type="EMBL" id="UXP31702.1"/>
    </source>
</evidence>
<dbReference type="Proteomes" id="UP001065174">
    <property type="component" value="Chromosome"/>
</dbReference>
<evidence type="ECO:0000313" key="2">
    <source>
        <dbReference type="Proteomes" id="UP001065174"/>
    </source>
</evidence>
<name>A0ABY6CMF5_9BACT</name>
<reference evidence="1" key="1">
    <citation type="submission" date="2022-09" db="EMBL/GenBank/DDBJ databases">
        <title>Comparative genomics and taxonomic characterization of three novel marine species of genus Reichenbachiella exhibiting antioxidant and polysaccharide degradation activities.</title>
        <authorList>
            <person name="Muhammad N."/>
            <person name="Lee Y.-J."/>
            <person name="Ko J."/>
            <person name="Kim S.-G."/>
        </authorList>
    </citation>
    <scope>NUCLEOTIDE SEQUENCE</scope>
    <source>
        <strain evidence="1">BKB1-1</strain>
    </source>
</reference>
<protein>
    <submittedName>
        <fullName evidence="1">Uncharacterized protein</fullName>
    </submittedName>
</protein>
<dbReference type="RefSeq" id="WP_262309141.1">
    <property type="nucleotide sequence ID" value="NZ_CP106679.1"/>
</dbReference>
<dbReference type="EMBL" id="CP106679">
    <property type="protein sequence ID" value="UXP31702.1"/>
    <property type="molecule type" value="Genomic_DNA"/>
</dbReference>
<accession>A0ABY6CMF5</accession>
<keyword evidence="2" id="KW-1185">Reference proteome</keyword>